<dbReference type="EMBL" id="JACNLL010000054">
    <property type="protein sequence ID" value="MBC8199502.1"/>
    <property type="molecule type" value="Genomic_DNA"/>
</dbReference>
<dbReference type="EC" id="3.5.1.2" evidence="10"/>
<dbReference type="NCBIfam" id="TIGR01855">
    <property type="entry name" value="IMP_synth_hisH"/>
    <property type="match status" value="1"/>
</dbReference>
<evidence type="ECO:0000256" key="6">
    <source>
        <dbReference type="ARBA" id="ARBA00023102"/>
    </source>
</evidence>
<comment type="caution">
    <text evidence="13">The sequence shown here is derived from an EMBL/GenBank/DDBJ whole genome shotgun (WGS) entry which is preliminary data.</text>
</comment>
<dbReference type="Pfam" id="PF00117">
    <property type="entry name" value="GATase"/>
    <property type="match status" value="1"/>
</dbReference>
<dbReference type="CDD" id="cd01748">
    <property type="entry name" value="GATase1_IGP_Synthase"/>
    <property type="match status" value="1"/>
</dbReference>
<comment type="catalytic activity">
    <reaction evidence="9 10">
        <text>L-glutamine + H2O = L-glutamate + NH4(+)</text>
        <dbReference type="Rhea" id="RHEA:15889"/>
        <dbReference type="ChEBI" id="CHEBI:15377"/>
        <dbReference type="ChEBI" id="CHEBI:28938"/>
        <dbReference type="ChEBI" id="CHEBI:29985"/>
        <dbReference type="ChEBI" id="CHEBI:58359"/>
        <dbReference type="EC" id="3.5.1.2"/>
    </reaction>
</comment>
<dbReference type="Proteomes" id="UP000603545">
    <property type="component" value="Unassembled WGS sequence"/>
</dbReference>
<dbReference type="PANTHER" id="PTHR42701">
    <property type="entry name" value="IMIDAZOLE GLYCEROL PHOSPHATE SYNTHASE SUBUNIT HISH"/>
    <property type="match status" value="1"/>
</dbReference>
<keyword evidence="5 10" id="KW-0315">Glutamine amidotransferase</keyword>
<evidence type="ECO:0000256" key="7">
    <source>
        <dbReference type="ARBA" id="ARBA00023239"/>
    </source>
</evidence>
<dbReference type="PANTHER" id="PTHR42701:SF1">
    <property type="entry name" value="IMIDAZOLE GLYCEROL PHOSPHATE SYNTHASE SUBUNIT HISH"/>
    <property type="match status" value="1"/>
</dbReference>
<reference evidence="13 14" key="1">
    <citation type="submission" date="2020-08" db="EMBL/GenBank/DDBJ databases">
        <title>Bridging the membrane lipid divide: bacteria of the FCB group superphylum have the potential to synthesize archaeal ether lipids.</title>
        <authorList>
            <person name="Villanueva L."/>
            <person name="Von Meijenfeldt F.A.B."/>
            <person name="Westbye A.B."/>
            <person name="Yadav S."/>
            <person name="Hopmans E.C."/>
            <person name="Dutilh B.E."/>
            <person name="Sinninghe Damste J.S."/>
        </authorList>
    </citation>
    <scope>NUCLEOTIDE SEQUENCE [LARGE SCALE GENOMIC DNA]</scope>
    <source>
        <strain evidence="13">NIOZ-UU82</strain>
    </source>
</reference>
<keyword evidence="10" id="KW-0963">Cytoplasm</keyword>
<evidence type="ECO:0000256" key="11">
    <source>
        <dbReference type="PIRSR" id="PIRSR000495-1"/>
    </source>
</evidence>
<evidence type="ECO:0000256" key="9">
    <source>
        <dbReference type="ARBA" id="ARBA00049534"/>
    </source>
</evidence>
<feature type="domain" description="Glutamine amidotransferase" evidence="12">
    <location>
        <begin position="4"/>
        <end position="204"/>
    </location>
</feature>
<sequence length="212" mass="23632">MIAIIDYKAGNLSSVERALKKLGYGCLITQRREKILGCERIIFPGVGAAGKAMSDLKRLGLDEVLRYEYNAGKPILGICLGAQIILERSQENEAECLGLIEGNVELLPQPLFSEEKDRLKIPHMGWNGVNLRKEHPVLEGIAPADEFYFVHAYYPLPASDEYVFGTTCYGIEFASVIGHKNLIAVQFHPEKSGKAGLRLLENFCTWDGRYAE</sequence>
<comment type="function">
    <text evidence="10">IGPS catalyzes the conversion of PRFAR and glutamine to IGP, AICAR and glutamate. The HisH subunit catalyzes the hydrolysis of glutamine to glutamate and ammonia as part of the synthesis of IGP and AICAR. The resulting ammonia molecule is channeled to the active site of HisF.</text>
</comment>
<evidence type="ECO:0000259" key="12">
    <source>
        <dbReference type="Pfam" id="PF00117"/>
    </source>
</evidence>
<dbReference type="UniPathway" id="UPA00031">
    <property type="reaction ID" value="UER00010"/>
</dbReference>
<dbReference type="GO" id="GO:0004359">
    <property type="term" value="F:glutaminase activity"/>
    <property type="evidence" value="ECO:0007669"/>
    <property type="project" value="UniProtKB-EC"/>
</dbReference>
<dbReference type="GO" id="GO:0000107">
    <property type="term" value="F:imidazoleglycerol-phosphate synthase activity"/>
    <property type="evidence" value="ECO:0007669"/>
    <property type="project" value="UniProtKB-UniRule"/>
</dbReference>
<comment type="subcellular location">
    <subcellularLocation>
        <location evidence="10">Cytoplasm</location>
    </subcellularLocation>
</comment>
<dbReference type="GO" id="GO:0016829">
    <property type="term" value="F:lyase activity"/>
    <property type="evidence" value="ECO:0007669"/>
    <property type="project" value="UniProtKB-KW"/>
</dbReference>
<keyword evidence="6 10" id="KW-0368">Histidine biosynthesis</keyword>
<dbReference type="SUPFAM" id="SSF52317">
    <property type="entry name" value="Class I glutamine amidotransferase-like"/>
    <property type="match status" value="1"/>
</dbReference>
<comment type="catalytic activity">
    <reaction evidence="8 10">
        <text>5-[(5-phospho-1-deoxy-D-ribulos-1-ylimino)methylamino]-1-(5-phospho-beta-D-ribosyl)imidazole-4-carboxamide + L-glutamine = D-erythro-1-(imidazol-4-yl)glycerol 3-phosphate + 5-amino-1-(5-phospho-beta-D-ribosyl)imidazole-4-carboxamide + L-glutamate + H(+)</text>
        <dbReference type="Rhea" id="RHEA:24793"/>
        <dbReference type="ChEBI" id="CHEBI:15378"/>
        <dbReference type="ChEBI" id="CHEBI:29985"/>
        <dbReference type="ChEBI" id="CHEBI:58278"/>
        <dbReference type="ChEBI" id="CHEBI:58359"/>
        <dbReference type="ChEBI" id="CHEBI:58475"/>
        <dbReference type="ChEBI" id="CHEBI:58525"/>
        <dbReference type="EC" id="4.3.2.10"/>
    </reaction>
</comment>
<accession>A0A8J6N7P8</accession>
<feature type="active site" evidence="10 11">
    <location>
        <position position="188"/>
    </location>
</feature>
<evidence type="ECO:0000256" key="5">
    <source>
        <dbReference type="ARBA" id="ARBA00022962"/>
    </source>
</evidence>
<feature type="active site" evidence="10 11">
    <location>
        <position position="190"/>
    </location>
</feature>
<evidence type="ECO:0000256" key="4">
    <source>
        <dbReference type="ARBA" id="ARBA00022801"/>
    </source>
</evidence>
<evidence type="ECO:0000313" key="14">
    <source>
        <dbReference type="Proteomes" id="UP000603545"/>
    </source>
</evidence>
<gene>
    <name evidence="10 13" type="primary">hisH</name>
    <name evidence="13" type="ORF">H8E80_05585</name>
</gene>
<dbReference type="EC" id="4.3.2.10" evidence="10"/>
<organism evidence="13 14">
    <name type="scientific">Candidatus Desulfaltia bathyphila</name>
    <dbReference type="NCBI Taxonomy" id="2841697"/>
    <lineage>
        <taxon>Bacteria</taxon>
        <taxon>Pseudomonadati</taxon>
        <taxon>Thermodesulfobacteriota</taxon>
        <taxon>Desulfobacteria</taxon>
        <taxon>Desulfobacterales</taxon>
        <taxon>Desulfobacterales incertae sedis</taxon>
        <taxon>Candidatus Desulfaltia</taxon>
    </lineage>
</organism>
<name>A0A8J6N7P8_9BACT</name>
<evidence type="ECO:0000256" key="2">
    <source>
        <dbReference type="ARBA" id="ARBA00011152"/>
    </source>
</evidence>
<keyword evidence="3 10" id="KW-0028">Amino-acid biosynthesis</keyword>
<dbReference type="GO" id="GO:0005737">
    <property type="term" value="C:cytoplasm"/>
    <property type="evidence" value="ECO:0007669"/>
    <property type="project" value="UniProtKB-SubCell"/>
</dbReference>
<comment type="subunit">
    <text evidence="2 10">Heterodimer of HisH and HisF.</text>
</comment>
<dbReference type="InterPro" id="IPR010139">
    <property type="entry name" value="Imidazole-glycPsynth_HisH"/>
</dbReference>
<dbReference type="Gene3D" id="3.40.50.880">
    <property type="match status" value="1"/>
</dbReference>
<keyword evidence="7 10" id="KW-0456">Lyase</keyword>
<dbReference type="AlphaFoldDB" id="A0A8J6N7P8"/>
<comment type="pathway">
    <text evidence="1 10">Amino-acid biosynthesis; L-histidine biosynthesis; L-histidine from 5-phospho-alpha-D-ribose 1-diphosphate: step 5/9.</text>
</comment>
<evidence type="ECO:0000313" key="13">
    <source>
        <dbReference type="EMBL" id="MBC8199502.1"/>
    </source>
</evidence>
<evidence type="ECO:0000256" key="1">
    <source>
        <dbReference type="ARBA" id="ARBA00005091"/>
    </source>
</evidence>
<dbReference type="PROSITE" id="PS51273">
    <property type="entry name" value="GATASE_TYPE_1"/>
    <property type="match status" value="1"/>
</dbReference>
<feature type="active site" description="Nucleophile" evidence="10 11">
    <location>
        <position position="79"/>
    </location>
</feature>
<keyword evidence="4 10" id="KW-0378">Hydrolase</keyword>
<evidence type="ECO:0000256" key="3">
    <source>
        <dbReference type="ARBA" id="ARBA00022605"/>
    </source>
</evidence>
<dbReference type="InterPro" id="IPR029062">
    <property type="entry name" value="Class_I_gatase-like"/>
</dbReference>
<protein>
    <recommendedName>
        <fullName evidence="10">Imidazole glycerol phosphate synthase subunit HisH</fullName>
        <ecNumber evidence="10">4.3.2.10</ecNumber>
    </recommendedName>
    <alternativeName>
        <fullName evidence="10">IGP synthase glutaminase subunit</fullName>
        <ecNumber evidence="10">3.5.1.2</ecNumber>
    </alternativeName>
    <alternativeName>
        <fullName evidence="10">IGP synthase subunit HisH</fullName>
    </alternativeName>
    <alternativeName>
        <fullName evidence="10">ImGP synthase subunit HisH</fullName>
        <shortName evidence="10">IGPS subunit HisH</shortName>
    </alternativeName>
</protein>
<evidence type="ECO:0000256" key="10">
    <source>
        <dbReference type="HAMAP-Rule" id="MF_00278"/>
    </source>
</evidence>
<dbReference type="GO" id="GO:0000105">
    <property type="term" value="P:L-histidine biosynthetic process"/>
    <property type="evidence" value="ECO:0007669"/>
    <property type="project" value="UniProtKB-UniRule"/>
</dbReference>
<evidence type="ECO:0000256" key="8">
    <source>
        <dbReference type="ARBA" id="ARBA00047838"/>
    </source>
</evidence>
<proteinExistence type="inferred from homology"/>
<dbReference type="HAMAP" id="MF_00278">
    <property type="entry name" value="HisH"/>
    <property type="match status" value="1"/>
</dbReference>
<dbReference type="InterPro" id="IPR017926">
    <property type="entry name" value="GATASE"/>
</dbReference>
<dbReference type="PIRSF" id="PIRSF000495">
    <property type="entry name" value="Amidotransf_hisH"/>
    <property type="match status" value="1"/>
</dbReference>